<sequence>MTIASHPGGETRPSTRLKDKRAIITAAASGMGRAGVELFLAEGATVCAVDINEDALDALKAELGAGDRLVTLQADLSTAEGVRGSINEAAERLGGVDILWAHAGIPGPGGIEGLDVGEYQLAFALNVQSAALGAGEVISHMRRNNGGAGGGAIVFTSSVSGMVGSMWSPVYSSCKFAVVGLTKSLAQTFAPDGVRVNVICPGLAETPMKSGFTGRGVSAEAAKAAEDKYVSNVPLGRLVRPEEVAQAVLWLASDDAGFVTGIELPVDGGFTCK</sequence>
<organism evidence="3 4">
    <name type="scientific">Pseudoroseicyclus tamaricis</name>
    <dbReference type="NCBI Taxonomy" id="2705421"/>
    <lineage>
        <taxon>Bacteria</taxon>
        <taxon>Pseudomonadati</taxon>
        <taxon>Pseudomonadota</taxon>
        <taxon>Alphaproteobacteria</taxon>
        <taxon>Rhodobacterales</taxon>
        <taxon>Paracoccaceae</taxon>
        <taxon>Pseudoroseicyclus</taxon>
    </lineage>
</organism>
<proteinExistence type="inferred from homology"/>
<dbReference type="PANTHER" id="PTHR24321:SF8">
    <property type="entry name" value="ESTRADIOL 17-BETA-DEHYDROGENASE 8-RELATED"/>
    <property type="match status" value="1"/>
</dbReference>
<dbReference type="PROSITE" id="PS00061">
    <property type="entry name" value="ADH_SHORT"/>
    <property type="match status" value="1"/>
</dbReference>
<name>A0A6B2JX27_9RHOB</name>
<evidence type="ECO:0000313" key="3">
    <source>
        <dbReference type="EMBL" id="NDV01219.1"/>
    </source>
</evidence>
<dbReference type="CDD" id="cd05233">
    <property type="entry name" value="SDR_c"/>
    <property type="match status" value="1"/>
</dbReference>
<comment type="caution">
    <text evidence="3">The sequence shown here is derived from an EMBL/GenBank/DDBJ whole genome shotgun (WGS) entry which is preliminary data.</text>
</comment>
<protein>
    <submittedName>
        <fullName evidence="3">SDR family oxidoreductase</fullName>
    </submittedName>
</protein>
<keyword evidence="4" id="KW-1185">Reference proteome</keyword>
<dbReference type="PRINTS" id="PR00081">
    <property type="entry name" value="GDHRDH"/>
</dbReference>
<accession>A0A6B2JX27</accession>
<dbReference type="Pfam" id="PF13561">
    <property type="entry name" value="adh_short_C2"/>
    <property type="match status" value="1"/>
</dbReference>
<dbReference type="InterPro" id="IPR002347">
    <property type="entry name" value="SDR_fam"/>
</dbReference>
<dbReference type="PANTHER" id="PTHR24321">
    <property type="entry name" value="DEHYDROGENASES, SHORT CHAIN"/>
    <property type="match status" value="1"/>
</dbReference>
<evidence type="ECO:0000256" key="1">
    <source>
        <dbReference type="ARBA" id="ARBA00006484"/>
    </source>
</evidence>
<dbReference type="InterPro" id="IPR020904">
    <property type="entry name" value="Sc_DH/Rdtase_CS"/>
</dbReference>
<evidence type="ECO:0000313" key="4">
    <source>
        <dbReference type="Proteomes" id="UP000474757"/>
    </source>
</evidence>
<dbReference type="RefSeq" id="WP_163892710.1">
    <property type="nucleotide sequence ID" value="NZ_JAAFYS010000002.1"/>
</dbReference>
<keyword evidence="2" id="KW-0560">Oxidoreductase</keyword>
<dbReference type="EMBL" id="JAAGAB010000002">
    <property type="protein sequence ID" value="NDV01219.1"/>
    <property type="molecule type" value="Genomic_DNA"/>
</dbReference>
<dbReference type="GO" id="GO:0016491">
    <property type="term" value="F:oxidoreductase activity"/>
    <property type="evidence" value="ECO:0007669"/>
    <property type="project" value="UniProtKB-KW"/>
</dbReference>
<dbReference type="SUPFAM" id="SSF51735">
    <property type="entry name" value="NAD(P)-binding Rossmann-fold domains"/>
    <property type="match status" value="1"/>
</dbReference>
<reference evidence="3 4" key="1">
    <citation type="submission" date="2020-02" db="EMBL/GenBank/DDBJ databases">
        <title>Pseudoroseicyclus tamarix, sp. nov., isolated from offshore sediment of a Tamarix chinensis forest.</title>
        <authorList>
            <person name="Gai Y."/>
        </authorList>
    </citation>
    <scope>NUCLEOTIDE SEQUENCE [LARGE SCALE GENOMIC DNA]</scope>
    <source>
        <strain evidence="3 4">CLL3-39</strain>
    </source>
</reference>
<dbReference type="PRINTS" id="PR00080">
    <property type="entry name" value="SDRFAMILY"/>
</dbReference>
<dbReference type="AlphaFoldDB" id="A0A6B2JX27"/>
<dbReference type="Proteomes" id="UP000474757">
    <property type="component" value="Unassembled WGS sequence"/>
</dbReference>
<evidence type="ECO:0000256" key="2">
    <source>
        <dbReference type="ARBA" id="ARBA00023002"/>
    </source>
</evidence>
<dbReference type="Gene3D" id="3.40.50.720">
    <property type="entry name" value="NAD(P)-binding Rossmann-like Domain"/>
    <property type="match status" value="1"/>
</dbReference>
<gene>
    <name evidence="3" type="ORF">GZA08_09600</name>
</gene>
<dbReference type="InterPro" id="IPR036291">
    <property type="entry name" value="NAD(P)-bd_dom_sf"/>
</dbReference>
<dbReference type="FunFam" id="3.40.50.720:FF:000084">
    <property type="entry name" value="Short-chain dehydrogenase reductase"/>
    <property type="match status" value="1"/>
</dbReference>
<comment type="similarity">
    <text evidence="1">Belongs to the short-chain dehydrogenases/reductases (SDR) family.</text>
</comment>